<sequence>MKKFIHKIRWKYVVFTFIYTALLLLVISPFFYIYYVNNGVPIFDERLEAATIDHLESVGLSEEEISDAKIVRPPYDTHQDYYKAHVFVSFVDDPDVYYIYGKEKYFGDIVQYCEKEVVLPKGNELVLEAMSYDEDGCVSMPIEDTED</sequence>
<evidence type="ECO:0000313" key="3">
    <source>
        <dbReference type="Proteomes" id="UP000812672"/>
    </source>
</evidence>
<dbReference type="RefSeq" id="WP_216687731.1">
    <property type="nucleotide sequence ID" value="NZ_CAUPKR010000013.1"/>
</dbReference>
<accession>A0ABS6GRH0</accession>
<keyword evidence="1" id="KW-0472">Membrane</keyword>
<keyword evidence="1" id="KW-1133">Transmembrane helix</keyword>
<keyword evidence="1" id="KW-0812">Transmembrane</keyword>
<feature type="transmembrane region" description="Helical" evidence="1">
    <location>
        <begin position="12"/>
        <end position="35"/>
    </location>
</feature>
<dbReference type="Proteomes" id="UP000812672">
    <property type="component" value="Unassembled WGS sequence"/>
</dbReference>
<evidence type="ECO:0000313" key="2">
    <source>
        <dbReference type="EMBL" id="MBU6081705.1"/>
    </source>
</evidence>
<comment type="caution">
    <text evidence="2">The sequence shown here is derived from an EMBL/GenBank/DDBJ whole genome shotgun (WGS) entry which is preliminary data.</text>
</comment>
<protein>
    <recommendedName>
        <fullName evidence="4">DUF3139 domain-containing protein</fullName>
    </recommendedName>
</protein>
<proteinExistence type="predicted"/>
<reference evidence="2 3" key="1">
    <citation type="journal article" date="2011" name="Int. J. Syst. Evol. Microbiol.">
        <title>Allobacillus halotolerans gen. nov., sp. nov. isolated from shrimp paste.</title>
        <authorList>
            <person name="Sheu S.Y."/>
            <person name="Arun A.B."/>
            <person name="Jiang S.R."/>
            <person name="Young C.C."/>
            <person name="Chen W.M."/>
        </authorList>
    </citation>
    <scope>NUCLEOTIDE SEQUENCE [LARGE SCALE GENOMIC DNA]</scope>
    <source>
        <strain evidence="2 3">LMG 24826</strain>
    </source>
</reference>
<dbReference type="EMBL" id="JAHLZF010000020">
    <property type="protein sequence ID" value="MBU6081705.1"/>
    <property type="molecule type" value="Genomic_DNA"/>
</dbReference>
<organism evidence="2 3">
    <name type="scientific">Allobacillus halotolerans</name>
    <dbReference type="NCBI Taxonomy" id="570278"/>
    <lineage>
        <taxon>Bacteria</taxon>
        <taxon>Bacillati</taxon>
        <taxon>Bacillota</taxon>
        <taxon>Bacilli</taxon>
        <taxon>Bacillales</taxon>
        <taxon>Bacillaceae</taxon>
        <taxon>Allobacillus</taxon>
    </lineage>
</organism>
<keyword evidence="3" id="KW-1185">Reference proteome</keyword>
<gene>
    <name evidence="2" type="ORF">KQ486_11840</name>
</gene>
<name>A0ABS6GRH0_9BACI</name>
<evidence type="ECO:0008006" key="4">
    <source>
        <dbReference type="Google" id="ProtNLM"/>
    </source>
</evidence>
<evidence type="ECO:0000256" key="1">
    <source>
        <dbReference type="SAM" id="Phobius"/>
    </source>
</evidence>